<evidence type="ECO:0000256" key="2">
    <source>
        <dbReference type="SAM" id="Phobius"/>
    </source>
</evidence>
<evidence type="ECO:0000313" key="3">
    <source>
        <dbReference type="EMBL" id="MBS2096694.1"/>
    </source>
</evidence>
<keyword evidence="2" id="KW-0812">Transmembrane</keyword>
<reference evidence="3 4" key="1">
    <citation type="journal article" date="2015" name="Int. J. Syst. Evol. Microbiol.">
        <title>Carboxylicivirga linearis sp. nov., isolated from a sea cucumber culture pond.</title>
        <authorList>
            <person name="Wang F.Q."/>
            <person name="Zhou Y.X."/>
            <person name="Lin X.Z."/>
            <person name="Chen G.J."/>
            <person name="Du Z.J."/>
        </authorList>
    </citation>
    <scope>NUCLEOTIDE SEQUENCE [LARGE SCALE GENOMIC DNA]</scope>
    <source>
        <strain evidence="3 4">FB218</strain>
    </source>
</reference>
<sequence length="126" mass="15068">MQRPKANKKTLIRWKIYIDRARMYIGYIQFFMIGFVFLDSFRDNQVGELIYNHLYISIPILFLLFIVFSLLLGRIDTVLGLREEELRNSTQSNPVMREILEGIEEMKKEVSELKQQLYNQTNNNSR</sequence>
<accession>A0ABS5JP60</accession>
<name>A0ABS5JP60_9BACT</name>
<protein>
    <submittedName>
        <fullName evidence="3">Uncharacterized protein</fullName>
    </submittedName>
</protein>
<dbReference type="Proteomes" id="UP000708576">
    <property type="component" value="Unassembled WGS sequence"/>
</dbReference>
<keyword evidence="2" id="KW-0472">Membrane</keyword>
<comment type="caution">
    <text evidence="3">The sequence shown here is derived from an EMBL/GenBank/DDBJ whole genome shotgun (WGS) entry which is preliminary data.</text>
</comment>
<proteinExistence type="predicted"/>
<evidence type="ECO:0000256" key="1">
    <source>
        <dbReference type="SAM" id="Coils"/>
    </source>
</evidence>
<keyword evidence="4" id="KW-1185">Reference proteome</keyword>
<feature type="coiled-coil region" evidence="1">
    <location>
        <begin position="96"/>
        <end position="123"/>
    </location>
</feature>
<evidence type="ECO:0000313" key="4">
    <source>
        <dbReference type="Proteomes" id="UP000708576"/>
    </source>
</evidence>
<keyword evidence="1" id="KW-0175">Coiled coil</keyword>
<dbReference type="EMBL" id="JAGUCO010000001">
    <property type="protein sequence ID" value="MBS2096694.1"/>
    <property type="molecule type" value="Genomic_DNA"/>
</dbReference>
<feature type="transmembrane region" description="Helical" evidence="2">
    <location>
        <begin position="21"/>
        <end position="38"/>
    </location>
</feature>
<keyword evidence="2" id="KW-1133">Transmembrane helix</keyword>
<organism evidence="3 4">
    <name type="scientific">Carboxylicivirga linearis</name>
    <dbReference type="NCBI Taxonomy" id="1628157"/>
    <lineage>
        <taxon>Bacteria</taxon>
        <taxon>Pseudomonadati</taxon>
        <taxon>Bacteroidota</taxon>
        <taxon>Bacteroidia</taxon>
        <taxon>Marinilabiliales</taxon>
        <taxon>Marinilabiliaceae</taxon>
        <taxon>Carboxylicivirga</taxon>
    </lineage>
</organism>
<feature type="transmembrane region" description="Helical" evidence="2">
    <location>
        <begin position="50"/>
        <end position="72"/>
    </location>
</feature>
<dbReference type="RefSeq" id="WP_212212010.1">
    <property type="nucleotide sequence ID" value="NZ_JAGUCO010000001.1"/>
</dbReference>
<gene>
    <name evidence="3" type="ORF">KEM10_00305</name>
</gene>